<protein>
    <recommendedName>
        <fullName evidence="7">PRORP domain-containing protein</fullName>
    </recommendedName>
</protein>
<dbReference type="PANTHER" id="PTHR46690">
    <property type="entry name" value="CYTOCHROME C OXIDASE ASSEMBLY FACTOR 6 HOMOLOG"/>
    <property type="match status" value="1"/>
</dbReference>
<evidence type="ECO:0000313" key="5">
    <source>
        <dbReference type="EMBL" id="KAL3113663.1"/>
    </source>
</evidence>
<evidence type="ECO:0000256" key="3">
    <source>
        <dbReference type="ARBA" id="ARBA00023157"/>
    </source>
</evidence>
<feature type="region of interest" description="Disordered" evidence="4">
    <location>
        <begin position="61"/>
        <end position="112"/>
    </location>
</feature>
<keyword evidence="3" id="KW-1015">Disulfide bond</keyword>
<accession>A0ABD2LEK3</accession>
<gene>
    <name evidence="5" type="ORF">niasHT_016753</name>
</gene>
<dbReference type="InterPro" id="IPR048280">
    <property type="entry name" value="COX6B-like"/>
</dbReference>
<dbReference type="SUPFAM" id="SSF47694">
    <property type="entry name" value="Cytochrome c oxidase subunit h"/>
    <property type="match status" value="1"/>
</dbReference>
<dbReference type="EMBL" id="JBICBT010000439">
    <property type="protein sequence ID" value="KAL3113663.1"/>
    <property type="molecule type" value="Genomic_DNA"/>
</dbReference>
<evidence type="ECO:0000313" key="6">
    <source>
        <dbReference type="Proteomes" id="UP001620626"/>
    </source>
</evidence>
<dbReference type="Gene3D" id="3.40.50.11980">
    <property type="match status" value="1"/>
</dbReference>
<organism evidence="5 6">
    <name type="scientific">Heterodera trifolii</name>
    <dbReference type="NCBI Taxonomy" id="157864"/>
    <lineage>
        <taxon>Eukaryota</taxon>
        <taxon>Metazoa</taxon>
        <taxon>Ecdysozoa</taxon>
        <taxon>Nematoda</taxon>
        <taxon>Chromadorea</taxon>
        <taxon>Rhabditida</taxon>
        <taxon>Tylenchina</taxon>
        <taxon>Tylenchomorpha</taxon>
        <taxon>Tylenchoidea</taxon>
        <taxon>Heteroderidae</taxon>
        <taxon>Heteroderinae</taxon>
        <taxon>Heterodera</taxon>
    </lineage>
</organism>
<comment type="caution">
    <text evidence="5">The sequence shown here is derived from an EMBL/GenBank/DDBJ whole genome shotgun (WGS) entry which is preliminary data.</text>
</comment>
<keyword evidence="6" id="KW-1185">Reference proteome</keyword>
<name>A0ABD2LEK3_9BILA</name>
<comment type="subcellular location">
    <subcellularLocation>
        <location evidence="1">Mitochondrion</location>
    </subcellularLocation>
</comment>
<dbReference type="AlphaFoldDB" id="A0ABD2LEK3"/>
<evidence type="ECO:0000256" key="4">
    <source>
        <dbReference type="SAM" id="MobiDB-lite"/>
    </source>
</evidence>
<dbReference type="Pfam" id="PF02297">
    <property type="entry name" value="COX6B"/>
    <property type="match status" value="1"/>
</dbReference>
<dbReference type="GO" id="GO:0005739">
    <property type="term" value="C:mitochondrion"/>
    <property type="evidence" value="ECO:0007669"/>
    <property type="project" value="UniProtKB-SubCell"/>
</dbReference>
<evidence type="ECO:0000256" key="2">
    <source>
        <dbReference type="ARBA" id="ARBA00023128"/>
    </source>
</evidence>
<dbReference type="Gene3D" id="1.10.10.140">
    <property type="entry name" value="Cytochrome c oxidase, subunit VIb"/>
    <property type="match status" value="1"/>
</dbReference>
<dbReference type="Proteomes" id="UP001620626">
    <property type="component" value="Unassembled WGS sequence"/>
</dbReference>
<evidence type="ECO:0008006" key="7">
    <source>
        <dbReference type="Google" id="ProtNLM"/>
    </source>
</evidence>
<proteinExistence type="predicted"/>
<keyword evidence="2" id="KW-0496">Mitochondrion</keyword>
<sequence>MPGKEAGLLESRKNCHRSRDLFFECLTNNDEDEGKCQREHAIFSRACPATWVQHFMRKHKMERTPEGTKEMHNKAEERRREHTAQQQKENGEPKREIGQFGKESTPTQSHHLQERIVRDTHLQLVEFYKTNQPKQGLDLLNSLIEQGQLNRKLLLDGVKMLALKFAGNGKCRDGDDGHITVPVLREMCARELGENLHIVATVELLLDACERRWDRMSELMAKAVFKTDCFNLLAGMALARHELDTLETVCQEMSPKVPFSQESRHPFWAHFLNCLRGGGADAERLMKLYMDQLVMLDHPVDEHDAFHLKTALECYGKWKFEIGARVNHRSLECSHCSFKLVPSTIEPHKFNELRGALAKVLYDGATKMNRATSEQVLALMKTIKEMKRKISEQQQQSTSRRPLVVDALNLVDGKPEQHQLGYVRSFFNSLERNGFSPILVVTRCTFPSEFIHCFREKGHIFDLRSKSTKIHDDLFTLNAALLLGPDAHLMSNDGFRDYAPALAVDPSLFSRWVKTRLVRFWTPKMTKKESEYLLPNAWHSQGDPSSGYHILAERRQRSRQFVYCIRTN</sequence>
<dbReference type="InterPro" id="IPR036549">
    <property type="entry name" value="CX6/COA6-like_sf"/>
</dbReference>
<evidence type="ECO:0000256" key="1">
    <source>
        <dbReference type="ARBA" id="ARBA00004173"/>
    </source>
</evidence>
<dbReference type="PANTHER" id="PTHR46690:SF1">
    <property type="entry name" value="CYTOCHROME C OXIDASE ASSEMBLY FACTOR 6 HOMOLOG"/>
    <property type="match status" value="1"/>
</dbReference>
<dbReference type="InterPro" id="IPR042289">
    <property type="entry name" value="COA6"/>
</dbReference>
<feature type="compositionally biased region" description="Basic and acidic residues" evidence="4">
    <location>
        <begin position="62"/>
        <end position="97"/>
    </location>
</feature>
<reference evidence="5 6" key="1">
    <citation type="submission" date="2024-10" db="EMBL/GenBank/DDBJ databases">
        <authorList>
            <person name="Kim D."/>
        </authorList>
    </citation>
    <scope>NUCLEOTIDE SEQUENCE [LARGE SCALE GENOMIC DNA]</scope>
    <source>
        <strain evidence="5">BH-2024</strain>
    </source>
</reference>